<comment type="caution">
    <text evidence="3">The sequence shown here is derived from an EMBL/GenBank/DDBJ whole genome shotgun (WGS) entry which is preliminary data.</text>
</comment>
<evidence type="ECO:0000256" key="1">
    <source>
        <dbReference type="SAM" id="MobiDB-lite"/>
    </source>
</evidence>
<gene>
    <name evidence="3" type="ORF">EIP75_12695</name>
</gene>
<dbReference type="EMBL" id="RSED01000009">
    <property type="protein sequence ID" value="RRS03817.1"/>
    <property type="molecule type" value="Genomic_DNA"/>
</dbReference>
<evidence type="ECO:0008006" key="5">
    <source>
        <dbReference type="Google" id="ProtNLM"/>
    </source>
</evidence>
<dbReference type="RefSeq" id="WP_125243657.1">
    <property type="nucleotide sequence ID" value="NZ_RSED01000009.1"/>
</dbReference>
<evidence type="ECO:0000313" key="3">
    <source>
        <dbReference type="EMBL" id="RRS03817.1"/>
    </source>
</evidence>
<dbReference type="Proteomes" id="UP000269265">
    <property type="component" value="Unassembled WGS sequence"/>
</dbReference>
<accession>A0A426VA35</accession>
<protein>
    <recommendedName>
        <fullName evidence="5">PNPLA domain-containing protein</fullName>
    </recommendedName>
</protein>
<reference evidence="3 4" key="1">
    <citation type="submission" date="2018-12" db="EMBL/GenBank/DDBJ databases">
        <title>The whole draft genome of Aquabacterium sp. SJQ9.</title>
        <authorList>
            <person name="Sun L."/>
            <person name="Gao X."/>
            <person name="Chen W."/>
            <person name="Huang K."/>
        </authorList>
    </citation>
    <scope>NUCLEOTIDE SEQUENCE [LARGE SCALE GENOMIC DNA]</scope>
    <source>
        <strain evidence="3 4">SJQ9</strain>
    </source>
</reference>
<dbReference type="InterPro" id="IPR016035">
    <property type="entry name" value="Acyl_Trfase/lysoPLipase"/>
</dbReference>
<dbReference type="PANTHER" id="PTHR10728">
    <property type="entry name" value="CYTOSOLIC PHOSPHOLIPASE A2"/>
    <property type="match status" value="1"/>
</dbReference>
<dbReference type="GO" id="GO:0046475">
    <property type="term" value="P:glycerophospholipid catabolic process"/>
    <property type="evidence" value="ECO:0007669"/>
    <property type="project" value="TreeGrafter"/>
</dbReference>
<keyword evidence="2" id="KW-1133">Transmembrane helix</keyword>
<dbReference type="OrthoDB" id="100544at2"/>
<feature type="transmembrane region" description="Helical" evidence="2">
    <location>
        <begin position="483"/>
        <end position="506"/>
    </location>
</feature>
<dbReference type="SUPFAM" id="SSF52151">
    <property type="entry name" value="FabD/lysophospholipase-like"/>
    <property type="match status" value="1"/>
</dbReference>
<feature type="transmembrane region" description="Helical" evidence="2">
    <location>
        <begin position="439"/>
        <end position="463"/>
    </location>
</feature>
<dbReference type="PROSITE" id="PS50007">
    <property type="entry name" value="PIPLC_X_DOMAIN"/>
    <property type="match status" value="1"/>
</dbReference>
<feature type="transmembrane region" description="Helical" evidence="2">
    <location>
        <begin position="367"/>
        <end position="387"/>
    </location>
</feature>
<feature type="transmembrane region" description="Helical" evidence="2">
    <location>
        <begin position="301"/>
        <end position="322"/>
    </location>
</feature>
<evidence type="ECO:0000313" key="4">
    <source>
        <dbReference type="Proteomes" id="UP000269265"/>
    </source>
</evidence>
<keyword evidence="2" id="KW-0472">Membrane</keyword>
<feature type="compositionally biased region" description="Pro residues" evidence="1">
    <location>
        <begin position="81"/>
        <end position="93"/>
    </location>
</feature>
<evidence type="ECO:0000256" key="2">
    <source>
        <dbReference type="SAM" id="Phobius"/>
    </source>
</evidence>
<dbReference type="Gene3D" id="3.40.1090.10">
    <property type="entry name" value="Cytosolic phospholipase A2 catalytic domain"/>
    <property type="match status" value="1"/>
</dbReference>
<feature type="transmembrane region" description="Helical" evidence="2">
    <location>
        <begin position="253"/>
        <end position="274"/>
    </location>
</feature>
<dbReference type="GO" id="GO:0005829">
    <property type="term" value="C:cytosol"/>
    <property type="evidence" value="ECO:0007669"/>
    <property type="project" value="TreeGrafter"/>
</dbReference>
<feature type="transmembrane region" description="Helical" evidence="2">
    <location>
        <begin position="334"/>
        <end position="355"/>
    </location>
</feature>
<feature type="transmembrane region" description="Helical" evidence="2">
    <location>
        <begin position="203"/>
        <end position="223"/>
    </location>
</feature>
<feature type="region of interest" description="Disordered" evidence="1">
    <location>
        <begin position="62"/>
        <end position="93"/>
    </location>
</feature>
<dbReference type="GO" id="GO:0004623">
    <property type="term" value="F:phospholipase A2 activity"/>
    <property type="evidence" value="ECO:0007669"/>
    <property type="project" value="TreeGrafter"/>
</dbReference>
<name>A0A426VA35_9BURK</name>
<keyword evidence="2" id="KW-0812">Transmembrane</keyword>
<sequence length="908" mass="98072">MPANEPVPSPTQEQERARLRRQALNITRPSGQTQAQWAIALSGGGIRSATFCLGALQALARSPGPTAASGAATMTDAPAPAESPPATPRTAPPDPLVAQFDYLSTVSGGGYIGSFFTSLFVPGRLSGQGPDEDPLAVTRRAYRALQDEPPARVRADTQYDDANPGRAALAWLRDNGRYLAPHGAGDLLYGMGVALRNWMATHYVIGTVILMGLALLLSIRLALAWCFPDYAAWEAKLCAAAGLHGGGLWWSPTWALCGVVATMAMGPVGMAFWFSHPARDKGRPTVNDGDPIAMKPLPVTWASFLGGVIALGLFLVGALLIGWERGTRWPLGPIVSASGAFVAWSVVIYGISAFIMRRSSIARQRVILTRCLAQSLMVMIVIALLAAVETLAQTLWLGWETQSGVLGGAVLGGLVWLLRAGLPKLADRSTVALVERLPLDLIAGVLGIILWIAVASAFGMLLLQVVWFGHASAEVAASLRDPAALHTLLCYALGTLLVGFGLALVVGQFPGFLNLSTFQSLYAARLTRAYLGATNHRRFSPRAHSRHRDVAEPITGDSLDTTAPYANPLAPVHFINVCVNQTVSPGEQLVQRDRKGKPLVIAPNGYYLDQGAYAMRTHGPRNELSYPLNFGEWIGVSGAAISTGLGRNSGLGVSLIVGFANLRLGRWWPGVPQHKGMRSHLVRSLFKTQTYLIDEIRGLFYGSHRPYQYLSDGGHFDNTGIYELLKPERDRGVRLIVLCDCGQDVDNDFRDLANLIRLARIDHGLEIRVNEDAADDPLLSDRFGRPADFRRRPDGTLPPASTRCAILLDVLATGRDAAQPPRQAGSVVARIVLLKPVLTSDVPVDLTHYQGTHDSFPQQSTGDQFFDEAQWESYRQLGLHIGLRVFPQDPASAYGQAFWRVCLQGLPA</sequence>
<dbReference type="PANTHER" id="PTHR10728:SF40">
    <property type="entry name" value="PATATIN FAMILY PROTEIN"/>
    <property type="match status" value="1"/>
</dbReference>
<proteinExistence type="predicted"/>
<organism evidence="3 4">
    <name type="scientific">Aquabacterium soli</name>
    <dbReference type="NCBI Taxonomy" id="2493092"/>
    <lineage>
        <taxon>Bacteria</taxon>
        <taxon>Pseudomonadati</taxon>
        <taxon>Pseudomonadota</taxon>
        <taxon>Betaproteobacteria</taxon>
        <taxon>Burkholderiales</taxon>
        <taxon>Aquabacterium</taxon>
    </lineage>
</organism>
<dbReference type="AlphaFoldDB" id="A0A426VA35"/>
<keyword evidence="4" id="KW-1185">Reference proteome</keyword>